<dbReference type="EMBL" id="VIGC01000009">
    <property type="protein sequence ID" value="TQE96191.1"/>
    <property type="molecule type" value="Genomic_DNA"/>
</dbReference>
<dbReference type="Gene3D" id="3.20.20.80">
    <property type="entry name" value="Glycosidases"/>
    <property type="match status" value="1"/>
</dbReference>
<gene>
    <name evidence="3" type="ORF">FKZ61_08920</name>
</gene>
<evidence type="ECO:0000256" key="1">
    <source>
        <dbReference type="SAM" id="Phobius"/>
    </source>
</evidence>
<accession>A0A540VHL5</accession>
<feature type="domain" description="CARDB" evidence="2">
    <location>
        <begin position="388"/>
        <end position="496"/>
    </location>
</feature>
<protein>
    <recommendedName>
        <fullName evidence="2">CARDB domain-containing protein</fullName>
    </recommendedName>
</protein>
<organism evidence="3 4">
    <name type="scientific">Litorilinea aerophila</name>
    <dbReference type="NCBI Taxonomy" id="1204385"/>
    <lineage>
        <taxon>Bacteria</taxon>
        <taxon>Bacillati</taxon>
        <taxon>Chloroflexota</taxon>
        <taxon>Caldilineae</taxon>
        <taxon>Caldilineales</taxon>
        <taxon>Caldilineaceae</taxon>
        <taxon>Litorilinea</taxon>
    </lineage>
</organism>
<evidence type="ECO:0000313" key="3">
    <source>
        <dbReference type="EMBL" id="TQE96191.1"/>
    </source>
</evidence>
<feature type="transmembrane region" description="Helical" evidence="1">
    <location>
        <begin position="19"/>
        <end position="39"/>
    </location>
</feature>
<sequence>MYLGCIGFYTQEVYVKFKYAALGIWLGLFFMLVLAPWQVAQAAEGTFPTSGAADESTAPLCRFGVNGDVAGFDIAPFRVSWYVDYGAHSDAVRPNGIQYMPIIRLRQQGESYRYSLNSSHIPLSNQTELIQTIQSLPGAEWFIGNEPDRRDYQDDVEPRIYAQAYHELYTLIKTTDPTAKVIVGAIVQPTPLRLQYLDMVLDAYHRRYHQPLPADGWSFHNFILNEKACEGPNDYDCWGAGIPPGINASEGLRVRPEDNDDMDLFIAQVRRFRQWLKDRGYQGARVYLSEYGVLMPNIFEPPADFPPSRVNAFMNATFDYLRTATDPVLGDPNDGYRLVQRFSWYSVQDQTFNGYLFEPDPANPGSYRRSPMGDNFVNYTANIAAEHDLTVSQIVVNPPAPLASEGNVDFTVRARVANSGNLLAKQSFKVRFYNGDPQAGGVQIGAEQTVSLSGCGDYQDVEILWPNVAPGNYTIYVVVDPAQAVVETNENNNIRSRAIFFADHRIFLPIVGRNIYVR</sequence>
<dbReference type="InterPro" id="IPR013783">
    <property type="entry name" value="Ig-like_fold"/>
</dbReference>
<dbReference type="Pfam" id="PF07705">
    <property type="entry name" value="CARDB"/>
    <property type="match status" value="1"/>
</dbReference>
<keyword evidence="1" id="KW-0472">Membrane</keyword>
<dbReference type="InParanoid" id="A0A540VHL5"/>
<dbReference type="Gene3D" id="2.60.40.10">
    <property type="entry name" value="Immunoglobulins"/>
    <property type="match status" value="1"/>
</dbReference>
<proteinExistence type="predicted"/>
<dbReference type="AlphaFoldDB" id="A0A540VHL5"/>
<keyword evidence="1" id="KW-1133">Transmembrane helix</keyword>
<dbReference type="SUPFAM" id="SSF51445">
    <property type="entry name" value="(Trans)glycosidases"/>
    <property type="match status" value="1"/>
</dbReference>
<name>A0A540VHL5_9CHLR</name>
<dbReference type="InterPro" id="IPR017853">
    <property type="entry name" value="GH"/>
</dbReference>
<keyword evidence="1" id="KW-0812">Transmembrane</keyword>
<evidence type="ECO:0000313" key="4">
    <source>
        <dbReference type="Proteomes" id="UP000317371"/>
    </source>
</evidence>
<comment type="caution">
    <text evidence="3">The sequence shown here is derived from an EMBL/GenBank/DDBJ whole genome shotgun (WGS) entry which is preliminary data.</text>
</comment>
<reference evidence="3 4" key="1">
    <citation type="submission" date="2019-06" db="EMBL/GenBank/DDBJ databases">
        <title>Genome sequence of Litorilinea aerophila BAA-2444.</title>
        <authorList>
            <person name="Maclea K.S."/>
            <person name="Maurais E.G."/>
            <person name="Iannazzi L.C."/>
        </authorList>
    </citation>
    <scope>NUCLEOTIDE SEQUENCE [LARGE SCALE GENOMIC DNA]</scope>
    <source>
        <strain evidence="3 4">ATCC BAA-2444</strain>
    </source>
</reference>
<dbReference type="OrthoDB" id="154072at2"/>
<keyword evidence="4" id="KW-1185">Reference proteome</keyword>
<dbReference type="InterPro" id="IPR011635">
    <property type="entry name" value="CARDB"/>
</dbReference>
<evidence type="ECO:0000259" key="2">
    <source>
        <dbReference type="Pfam" id="PF07705"/>
    </source>
</evidence>
<dbReference type="Proteomes" id="UP000317371">
    <property type="component" value="Unassembled WGS sequence"/>
</dbReference>